<evidence type="ECO:0000256" key="6">
    <source>
        <dbReference type="ARBA" id="ARBA00023004"/>
    </source>
</evidence>
<dbReference type="PIRSF" id="PIRSF005963">
    <property type="entry name" value="Lipoyl_synth"/>
    <property type="match status" value="1"/>
</dbReference>
<dbReference type="GO" id="GO:0051539">
    <property type="term" value="F:4 iron, 4 sulfur cluster binding"/>
    <property type="evidence" value="ECO:0007669"/>
    <property type="project" value="UniProtKB-UniRule"/>
</dbReference>
<dbReference type="SFLD" id="SFLDF00271">
    <property type="entry name" value="lipoyl_synthase"/>
    <property type="match status" value="1"/>
</dbReference>
<comment type="function">
    <text evidence="10">Catalyzes the radical-mediated insertion of two sulfur atoms into the C-6 and C-8 positions of the octanoyl moiety bound to the lipoyl domains of lipoate-dependent enzymes, thereby converting the octanoylated domains into lipoylated derivatives.</text>
</comment>
<dbReference type="GO" id="GO:0046872">
    <property type="term" value="F:metal ion binding"/>
    <property type="evidence" value="ECO:0007669"/>
    <property type="project" value="UniProtKB-KW"/>
</dbReference>
<dbReference type="InterPro" id="IPR058240">
    <property type="entry name" value="rSAM_sf"/>
</dbReference>
<keyword evidence="3 10" id="KW-0808">Transferase</keyword>
<dbReference type="GO" id="GO:0009249">
    <property type="term" value="P:protein lipoylation"/>
    <property type="evidence" value="ECO:0007669"/>
    <property type="project" value="UniProtKB-UniRule"/>
</dbReference>
<dbReference type="PROSITE" id="PS51918">
    <property type="entry name" value="RADICAL_SAM"/>
    <property type="match status" value="1"/>
</dbReference>
<evidence type="ECO:0000256" key="10">
    <source>
        <dbReference type="HAMAP-Rule" id="MF_03123"/>
    </source>
</evidence>
<proteinExistence type="inferred from homology"/>
<reference evidence="13 14" key="1">
    <citation type="submission" date="2016-07" db="EMBL/GenBank/DDBJ databases">
        <title>Pervasive Adenine N6-methylation of Active Genes in Fungi.</title>
        <authorList>
            <consortium name="DOE Joint Genome Institute"/>
            <person name="Mondo S.J."/>
            <person name="Dannebaum R.O."/>
            <person name="Kuo R.C."/>
            <person name="Labutti K."/>
            <person name="Haridas S."/>
            <person name="Kuo A."/>
            <person name="Salamov A."/>
            <person name="Ahrendt S.R."/>
            <person name="Lipzen A."/>
            <person name="Sullivan W."/>
            <person name="Andreopoulos W.B."/>
            <person name="Clum A."/>
            <person name="Lindquist E."/>
            <person name="Daum C."/>
            <person name="Ramamoorthy G.K."/>
            <person name="Gryganskyi A."/>
            <person name="Culley D."/>
            <person name="Magnuson J.K."/>
            <person name="James T.Y."/>
            <person name="O'Malley M.A."/>
            <person name="Stajich J.E."/>
            <person name="Spatafora J.W."/>
            <person name="Visel A."/>
            <person name="Grigoriev I.V."/>
        </authorList>
    </citation>
    <scope>NUCLEOTIDE SEQUENCE [LARGE SCALE GENOMIC DNA]</scope>
    <source>
        <strain evidence="13 14">CBS 115471</strain>
    </source>
</reference>
<comment type="catalytic activity">
    <reaction evidence="9 10">
        <text>[[Fe-S] cluster scaffold protein carrying a second [4Fe-4S](2+) cluster] + N(6)-octanoyl-L-lysyl-[protein] + 2 oxidized [2Fe-2S]-[ferredoxin] + 2 S-adenosyl-L-methionine + 4 H(+) = [[Fe-S] cluster scaffold protein] + N(6)-[(R)-dihydrolipoyl]-L-lysyl-[protein] + 4 Fe(3+) + 2 hydrogen sulfide + 2 5'-deoxyadenosine + 2 L-methionine + 2 reduced [2Fe-2S]-[ferredoxin]</text>
        <dbReference type="Rhea" id="RHEA:16585"/>
        <dbReference type="Rhea" id="RHEA-COMP:9928"/>
        <dbReference type="Rhea" id="RHEA-COMP:10000"/>
        <dbReference type="Rhea" id="RHEA-COMP:10001"/>
        <dbReference type="Rhea" id="RHEA-COMP:10475"/>
        <dbReference type="Rhea" id="RHEA-COMP:14568"/>
        <dbReference type="Rhea" id="RHEA-COMP:14569"/>
        <dbReference type="ChEBI" id="CHEBI:15378"/>
        <dbReference type="ChEBI" id="CHEBI:17319"/>
        <dbReference type="ChEBI" id="CHEBI:29034"/>
        <dbReference type="ChEBI" id="CHEBI:29919"/>
        <dbReference type="ChEBI" id="CHEBI:33722"/>
        <dbReference type="ChEBI" id="CHEBI:33737"/>
        <dbReference type="ChEBI" id="CHEBI:33738"/>
        <dbReference type="ChEBI" id="CHEBI:57844"/>
        <dbReference type="ChEBI" id="CHEBI:59789"/>
        <dbReference type="ChEBI" id="CHEBI:78809"/>
        <dbReference type="ChEBI" id="CHEBI:83100"/>
        <dbReference type="EC" id="2.8.1.8"/>
    </reaction>
</comment>
<evidence type="ECO:0000256" key="3">
    <source>
        <dbReference type="ARBA" id="ARBA00022679"/>
    </source>
</evidence>
<evidence type="ECO:0000256" key="2">
    <source>
        <dbReference type="ARBA" id="ARBA00022485"/>
    </source>
</evidence>
<dbReference type="OrthoDB" id="3231at2759"/>
<evidence type="ECO:0000256" key="4">
    <source>
        <dbReference type="ARBA" id="ARBA00022691"/>
    </source>
</evidence>
<dbReference type="STRING" id="1231657.A0A1Y1ZKB4"/>
<dbReference type="SMART" id="SM00729">
    <property type="entry name" value="Elp3"/>
    <property type="match status" value="1"/>
</dbReference>
<evidence type="ECO:0000259" key="12">
    <source>
        <dbReference type="PROSITE" id="PS51918"/>
    </source>
</evidence>
<dbReference type="NCBIfam" id="TIGR00510">
    <property type="entry name" value="lipA"/>
    <property type="match status" value="1"/>
</dbReference>
<feature type="binding site" evidence="10">
    <location>
        <position position="144"/>
    </location>
    <ligand>
        <name>[4Fe-4S] cluster</name>
        <dbReference type="ChEBI" id="CHEBI:49883"/>
        <label>1</label>
    </ligand>
</feature>
<dbReference type="FunFam" id="3.20.20.70:FF:000036">
    <property type="entry name" value="Lipoyl synthase, mitochondrial"/>
    <property type="match status" value="1"/>
</dbReference>
<dbReference type="InterPro" id="IPR006638">
    <property type="entry name" value="Elp3/MiaA/NifB-like_rSAM"/>
</dbReference>
<dbReference type="NCBIfam" id="NF009544">
    <property type="entry name" value="PRK12928.1"/>
    <property type="match status" value="1"/>
</dbReference>
<comment type="subcellular location">
    <subcellularLocation>
        <location evidence="1 10">Mitochondrion</location>
    </subcellularLocation>
</comment>
<comment type="pathway">
    <text evidence="10">Protein modification; protein lipoylation via endogenous pathway; protein N(6)-(lipoyl)lysine from octanoyl-[acyl-carrier-protein]: step 2/2.</text>
</comment>
<dbReference type="InterPro" id="IPR003698">
    <property type="entry name" value="Lipoyl_synth"/>
</dbReference>
<evidence type="ECO:0000313" key="14">
    <source>
        <dbReference type="Proteomes" id="UP000193144"/>
    </source>
</evidence>
<sequence length="413" mass="45927">MAASIPRSRCLLTSSPLSTTKKFVQTSRQSRRAFATTLDSSAATSSDSAQPQRRPTTFKDKLNTGPSFNDFVSPNAPLPPTEAYEIRTAQVGPEGRKKTITRLPEWLKTPIPSNQNFKKIKNDLRGLNLHTVCEEARCPNISDCWGGSSKSAATATIMLMGDTCTRGCRFCSVKTSKAPPPLDIHEPENTAEALKRWGLGYVVLTAVDRDDLSDGGARHWTETIMKIKQKAPTMLVEALTGDFDGNLDMVRMVANSGLDVFAHNIETVEELTPFVRDRRAKFRQSLDVLRTVKEEKPELITKTSMMLGLGETDDQIWHALKELRKNNVDVITFGQYMRPTKRHMAVHSYVTPDAFELWRQRALDMGFLYCASGPLVRSSYKAGEAFIENVLKKRAAKRSDVPAAEVAADSQTV</sequence>
<dbReference type="EC" id="2.8.1.8" evidence="10"/>
<comment type="similarity">
    <text evidence="10">Belongs to the radical SAM superfamily. Lipoyl synthase family.</text>
</comment>
<accession>A0A1Y1ZKB4</accession>
<dbReference type="GO" id="GO:0005739">
    <property type="term" value="C:mitochondrion"/>
    <property type="evidence" value="ECO:0007669"/>
    <property type="project" value="UniProtKB-SubCell"/>
</dbReference>
<keyword evidence="6 10" id="KW-0408">Iron</keyword>
<dbReference type="SFLD" id="SFLDG01058">
    <property type="entry name" value="lipoyl_synthase_like"/>
    <property type="match status" value="1"/>
</dbReference>
<name>A0A1Y1ZKB4_9PLEO</name>
<dbReference type="UniPathway" id="UPA00538">
    <property type="reaction ID" value="UER00593"/>
</dbReference>
<dbReference type="NCBIfam" id="NF004019">
    <property type="entry name" value="PRK05481.1"/>
    <property type="match status" value="1"/>
</dbReference>
<dbReference type="Pfam" id="PF04055">
    <property type="entry name" value="Radical_SAM"/>
    <property type="match status" value="1"/>
</dbReference>
<dbReference type="InterPro" id="IPR007197">
    <property type="entry name" value="rSAM"/>
</dbReference>
<dbReference type="InterPro" id="IPR031691">
    <property type="entry name" value="LIAS_N"/>
</dbReference>
<feature type="binding site" evidence="10">
    <location>
        <position position="379"/>
    </location>
    <ligand>
        <name>[4Fe-4S] cluster</name>
        <dbReference type="ChEBI" id="CHEBI:49883"/>
        <label>1</label>
    </ligand>
</feature>
<feature type="binding site" evidence="10">
    <location>
        <position position="164"/>
    </location>
    <ligand>
        <name>[4Fe-4S] cluster</name>
        <dbReference type="ChEBI" id="CHEBI:49883"/>
        <label>2</label>
        <note>4Fe-4S-S-AdoMet</note>
    </ligand>
</feature>
<evidence type="ECO:0000256" key="7">
    <source>
        <dbReference type="ARBA" id="ARBA00023014"/>
    </source>
</evidence>
<dbReference type="Gene3D" id="3.20.20.70">
    <property type="entry name" value="Aldolase class I"/>
    <property type="match status" value="1"/>
</dbReference>
<dbReference type="CDD" id="cd01335">
    <property type="entry name" value="Radical_SAM"/>
    <property type="match status" value="1"/>
</dbReference>
<evidence type="ECO:0000256" key="1">
    <source>
        <dbReference type="ARBA" id="ARBA00004173"/>
    </source>
</evidence>
<feature type="domain" description="Radical SAM core" evidence="12">
    <location>
        <begin position="147"/>
        <end position="368"/>
    </location>
</feature>
<dbReference type="InterPro" id="IPR013785">
    <property type="entry name" value="Aldolase_TIM"/>
</dbReference>
<keyword evidence="8 10" id="KW-0496">Mitochondrion</keyword>
<evidence type="ECO:0000256" key="8">
    <source>
        <dbReference type="ARBA" id="ARBA00023128"/>
    </source>
</evidence>
<feature type="compositionally biased region" description="Low complexity" evidence="11">
    <location>
        <begin position="34"/>
        <end position="49"/>
    </location>
</feature>
<protein>
    <recommendedName>
        <fullName evidence="10">Lipoyl synthase, mitochondrial</fullName>
        <ecNumber evidence="10">2.8.1.8</ecNumber>
    </recommendedName>
    <alternativeName>
        <fullName evidence="10">Lipoate synthase</fullName>
        <shortName evidence="10">LS</shortName>
        <shortName evidence="10">Lip-syn</shortName>
    </alternativeName>
    <alternativeName>
        <fullName evidence="10">Lipoic acid synthase</fullName>
    </alternativeName>
</protein>
<dbReference type="SFLD" id="SFLDS00029">
    <property type="entry name" value="Radical_SAM"/>
    <property type="match status" value="1"/>
</dbReference>
<feature type="binding site" evidence="10">
    <location>
        <position position="133"/>
    </location>
    <ligand>
        <name>[4Fe-4S] cluster</name>
        <dbReference type="ChEBI" id="CHEBI:49883"/>
        <label>1</label>
    </ligand>
</feature>
<feature type="binding site" evidence="10">
    <location>
        <position position="138"/>
    </location>
    <ligand>
        <name>[4Fe-4S] cluster</name>
        <dbReference type="ChEBI" id="CHEBI:49883"/>
        <label>1</label>
    </ligand>
</feature>
<evidence type="ECO:0000256" key="5">
    <source>
        <dbReference type="ARBA" id="ARBA00022723"/>
    </source>
</evidence>
<dbReference type="PANTHER" id="PTHR10949">
    <property type="entry name" value="LIPOYL SYNTHASE"/>
    <property type="match status" value="1"/>
</dbReference>
<feature type="region of interest" description="Disordered" evidence="11">
    <location>
        <begin position="34"/>
        <end position="80"/>
    </location>
</feature>
<evidence type="ECO:0000256" key="11">
    <source>
        <dbReference type="SAM" id="MobiDB-lite"/>
    </source>
</evidence>
<dbReference type="HAMAP" id="MF_00206">
    <property type="entry name" value="Lipoyl_synth"/>
    <property type="match status" value="1"/>
</dbReference>
<evidence type="ECO:0000313" key="13">
    <source>
        <dbReference type="EMBL" id="ORY10639.1"/>
    </source>
</evidence>
<dbReference type="EMBL" id="MCFA01000070">
    <property type="protein sequence ID" value="ORY10639.1"/>
    <property type="molecule type" value="Genomic_DNA"/>
</dbReference>
<comment type="caution">
    <text evidence="13">The sequence shown here is derived from an EMBL/GenBank/DDBJ whole genome shotgun (WGS) entry which is preliminary data.</text>
</comment>
<evidence type="ECO:0000256" key="9">
    <source>
        <dbReference type="ARBA" id="ARBA00047326"/>
    </source>
</evidence>
<gene>
    <name evidence="13" type="ORF">BCR34DRAFT_485376</name>
</gene>
<dbReference type="SUPFAM" id="SSF102114">
    <property type="entry name" value="Radical SAM enzymes"/>
    <property type="match status" value="1"/>
</dbReference>
<dbReference type="GO" id="GO:0016992">
    <property type="term" value="F:lipoate synthase activity"/>
    <property type="evidence" value="ECO:0007669"/>
    <property type="project" value="UniProtKB-UniRule"/>
</dbReference>
<keyword evidence="2 10" id="KW-0004">4Fe-4S</keyword>
<comment type="cofactor">
    <cofactor evidence="10">
        <name>[4Fe-4S] cluster</name>
        <dbReference type="ChEBI" id="CHEBI:49883"/>
    </cofactor>
    <text evidence="10">Binds 2 [4Fe-4S] clusters per subunit. One cluster is coordinated with 3 cysteines and an exchangeable S-adenosyl-L-methionine.</text>
</comment>
<feature type="binding site" evidence="10">
    <location>
        <position position="171"/>
    </location>
    <ligand>
        <name>[4Fe-4S] cluster</name>
        <dbReference type="ChEBI" id="CHEBI:49883"/>
        <label>2</label>
        <note>4Fe-4S-S-AdoMet</note>
    </ligand>
</feature>
<keyword evidence="7 10" id="KW-0411">Iron-sulfur</keyword>
<keyword evidence="4 10" id="KW-0949">S-adenosyl-L-methionine</keyword>
<keyword evidence="5 10" id="KW-0479">Metal-binding</keyword>
<dbReference type="PANTHER" id="PTHR10949:SF0">
    <property type="entry name" value="LIPOYL SYNTHASE, MITOCHONDRIAL"/>
    <property type="match status" value="1"/>
</dbReference>
<dbReference type="Proteomes" id="UP000193144">
    <property type="component" value="Unassembled WGS sequence"/>
</dbReference>
<dbReference type="AlphaFoldDB" id="A0A1Y1ZKB4"/>
<keyword evidence="14" id="KW-1185">Reference proteome</keyword>
<dbReference type="Pfam" id="PF16881">
    <property type="entry name" value="LIAS_N"/>
    <property type="match status" value="1"/>
</dbReference>
<organism evidence="13 14">
    <name type="scientific">Clohesyomyces aquaticus</name>
    <dbReference type="NCBI Taxonomy" id="1231657"/>
    <lineage>
        <taxon>Eukaryota</taxon>
        <taxon>Fungi</taxon>
        <taxon>Dikarya</taxon>
        <taxon>Ascomycota</taxon>
        <taxon>Pezizomycotina</taxon>
        <taxon>Dothideomycetes</taxon>
        <taxon>Pleosporomycetidae</taxon>
        <taxon>Pleosporales</taxon>
        <taxon>Lindgomycetaceae</taxon>
        <taxon>Clohesyomyces</taxon>
    </lineage>
</organism>
<feature type="binding site" evidence="10">
    <location>
        <position position="168"/>
    </location>
    <ligand>
        <name>[4Fe-4S] cluster</name>
        <dbReference type="ChEBI" id="CHEBI:49883"/>
        <label>2</label>
        <note>4Fe-4S-S-AdoMet</note>
    </ligand>
</feature>